<proteinExistence type="predicted"/>
<comment type="caution">
    <text evidence="1">The sequence shown here is derived from an EMBL/GenBank/DDBJ whole genome shotgun (WGS) entry which is preliminary data.</text>
</comment>
<evidence type="ECO:0000313" key="2">
    <source>
        <dbReference type="Proteomes" id="UP001205560"/>
    </source>
</evidence>
<keyword evidence="2" id="KW-1185">Reference proteome</keyword>
<feature type="non-terminal residue" evidence="1">
    <location>
        <position position="83"/>
    </location>
</feature>
<accession>A0ABT2A5E4</accession>
<dbReference type="EMBL" id="JANUGX010000009">
    <property type="protein sequence ID" value="MCS0589403.1"/>
    <property type="molecule type" value="Genomic_DNA"/>
</dbReference>
<reference evidence="1 2" key="1">
    <citation type="submission" date="2022-08" db="EMBL/GenBank/DDBJ databases">
        <title>Reclassification of Massilia species as members of the genera Telluria, Duganella, Pseudoduganella, Mokoshia gen. nov. and Zemynaea gen. nov. using orthogonal and non-orthogonal genome-based approaches.</title>
        <authorList>
            <person name="Bowman J.P."/>
        </authorList>
    </citation>
    <scope>NUCLEOTIDE SEQUENCE [LARGE SCALE GENOMIC DNA]</scope>
    <source>
        <strain evidence="1 2">LMG 28164</strain>
    </source>
</reference>
<organism evidence="1 2">
    <name type="scientific">Massilia norwichensis</name>
    <dbReference type="NCBI Taxonomy" id="1442366"/>
    <lineage>
        <taxon>Bacteria</taxon>
        <taxon>Pseudomonadati</taxon>
        <taxon>Pseudomonadota</taxon>
        <taxon>Betaproteobacteria</taxon>
        <taxon>Burkholderiales</taxon>
        <taxon>Oxalobacteraceae</taxon>
        <taxon>Telluria group</taxon>
        <taxon>Massilia</taxon>
    </lineage>
</organism>
<name>A0ABT2A5E4_9BURK</name>
<dbReference type="Proteomes" id="UP001205560">
    <property type="component" value="Unassembled WGS sequence"/>
</dbReference>
<evidence type="ECO:0000313" key="1">
    <source>
        <dbReference type="EMBL" id="MCS0589403.1"/>
    </source>
</evidence>
<protein>
    <submittedName>
        <fullName evidence="1">Uncharacterized protein</fullName>
    </submittedName>
</protein>
<sequence>MQIEQHQHSEPFPVRLTPSRYYRPADEHIAAFPTRLALARWTRGGDIPHVYSSTHNMPARAAWFARAQRDFQSWLEQGGFHGE</sequence>
<dbReference type="RefSeq" id="WP_258845171.1">
    <property type="nucleotide sequence ID" value="NZ_JANUGX010000009.1"/>
</dbReference>
<gene>
    <name evidence="1" type="ORF">NX782_09305</name>
</gene>